<dbReference type="EMBL" id="MT142203">
    <property type="protein sequence ID" value="QJA76070.1"/>
    <property type="molecule type" value="Genomic_DNA"/>
</dbReference>
<sequence length="177" mass="19991">MVRKREKEFVKGVSLDDKFAHVNATLKHFNRRLRESAKVVIGIVPSSPVFNFVYAPDSEGVILRAIFPSRGRILSGCMFIEDHGENNKSTILEAKVDSARGNFSRLFEVKKIPLVLELNEEISGGDRLTISVKDGVGVKGIWMALLYEVDPGTMTKQEFMIEQFRSLTEDNEDINEE</sequence>
<dbReference type="EMBL" id="MT141483">
    <property type="protein sequence ID" value="QJA62844.1"/>
    <property type="molecule type" value="Genomic_DNA"/>
</dbReference>
<protein>
    <submittedName>
        <fullName evidence="1">Uncharacterized protein</fullName>
    </submittedName>
</protein>
<accession>A0A6M3IZU1</accession>
<evidence type="ECO:0000313" key="1">
    <source>
        <dbReference type="EMBL" id="QJA62844.1"/>
    </source>
</evidence>
<dbReference type="AlphaFoldDB" id="A0A6M3IZU1"/>
<proteinExistence type="predicted"/>
<organism evidence="1">
    <name type="scientific">viral metagenome</name>
    <dbReference type="NCBI Taxonomy" id="1070528"/>
    <lineage>
        <taxon>unclassified sequences</taxon>
        <taxon>metagenomes</taxon>
        <taxon>organismal metagenomes</taxon>
    </lineage>
</organism>
<name>A0A6M3IZU1_9ZZZZ</name>
<gene>
    <name evidence="2" type="ORF">MM415A01588_0002</name>
    <name evidence="1" type="ORF">MM415B00713_0014</name>
</gene>
<reference evidence="1" key="1">
    <citation type="submission" date="2020-03" db="EMBL/GenBank/DDBJ databases">
        <title>The deep terrestrial virosphere.</title>
        <authorList>
            <person name="Holmfeldt K."/>
            <person name="Nilsson E."/>
            <person name="Simone D."/>
            <person name="Lopez-Fernandez M."/>
            <person name="Wu X."/>
            <person name="de Brujin I."/>
            <person name="Lundin D."/>
            <person name="Andersson A."/>
            <person name="Bertilsson S."/>
            <person name="Dopson M."/>
        </authorList>
    </citation>
    <scope>NUCLEOTIDE SEQUENCE</scope>
    <source>
        <strain evidence="2">MM415A01588</strain>
        <strain evidence="1">MM415B00713</strain>
    </source>
</reference>
<evidence type="ECO:0000313" key="2">
    <source>
        <dbReference type="EMBL" id="QJA76070.1"/>
    </source>
</evidence>